<gene>
    <name evidence="1" type="ORF">DSO57_1006769</name>
</gene>
<accession>A0ACC2S9D5</accession>
<evidence type="ECO:0000313" key="1">
    <source>
        <dbReference type="EMBL" id="KAJ9058996.1"/>
    </source>
</evidence>
<sequence>MSSSENNPHITITHAYMTKSNLQEIVYDGKHPEMIQIGENEPEDNNPEKHKPADKQEISLQEEVGILLDDIEISSLLAFKTAKEVLPENIKFLKDSKHALGRAATVFISYLSATAQDFFFKDKA</sequence>
<proteinExistence type="predicted"/>
<name>A0ACC2S9D5_9FUNG</name>
<dbReference type="Proteomes" id="UP001165960">
    <property type="component" value="Unassembled WGS sequence"/>
</dbReference>
<organism evidence="1 2">
    <name type="scientific">Entomophthora muscae</name>
    <dbReference type="NCBI Taxonomy" id="34485"/>
    <lineage>
        <taxon>Eukaryota</taxon>
        <taxon>Fungi</taxon>
        <taxon>Fungi incertae sedis</taxon>
        <taxon>Zoopagomycota</taxon>
        <taxon>Entomophthoromycotina</taxon>
        <taxon>Entomophthoromycetes</taxon>
        <taxon>Entomophthorales</taxon>
        <taxon>Entomophthoraceae</taxon>
        <taxon>Entomophthora</taxon>
    </lineage>
</organism>
<protein>
    <submittedName>
        <fullName evidence="1">Uncharacterized protein</fullName>
    </submittedName>
</protein>
<comment type="caution">
    <text evidence="1">The sequence shown here is derived from an EMBL/GenBank/DDBJ whole genome shotgun (WGS) entry which is preliminary data.</text>
</comment>
<dbReference type="EMBL" id="QTSX02005699">
    <property type="protein sequence ID" value="KAJ9058996.1"/>
    <property type="molecule type" value="Genomic_DNA"/>
</dbReference>
<keyword evidence="2" id="KW-1185">Reference proteome</keyword>
<reference evidence="1" key="1">
    <citation type="submission" date="2022-04" db="EMBL/GenBank/DDBJ databases">
        <title>Genome of the entomopathogenic fungus Entomophthora muscae.</title>
        <authorList>
            <person name="Elya C."/>
            <person name="Lovett B.R."/>
            <person name="Lee E."/>
            <person name="Macias A.M."/>
            <person name="Hajek A.E."/>
            <person name="De Bivort B.L."/>
            <person name="Kasson M.T."/>
            <person name="De Fine Licht H.H."/>
            <person name="Stajich J.E."/>
        </authorList>
    </citation>
    <scope>NUCLEOTIDE SEQUENCE</scope>
    <source>
        <strain evidence="1">Berkeley</strain>
    </source>
</reference>
<evidence type="ECO:0000313" key="2">
    <source>
        <dbReference type="Proteomes" id="UP001165960"/>
    </source>
</evidence>